<proteinExistence type="predicted"/>
<dbReference type="EMBL" id="WOEZ01000157">
    <property type="protein sequence ID" value="NPT58297.1"/>
    <property type="molecule type" value="Genomic_DNA"/>
</dbReference>
<keyword evidence="2" id="KW-1185">Reference proteome</keyword>
<dbReference type="Proteomes" id="UP000655523">
    <property type="component" value="Unassembled WGS sequence"/>
</dbReference>
<sequence length="97" mass="10792">MPNQGFELFEYRQVLVCMRQGESNSDIARARLTGRKKLTSVRRVAKEFGWLDTGQPLPEDPVIAGQFGRTSHLPGTCVSTTDCQKRATASATTSFRE</sequence>
<comment type="caution">
    <text evidence="1">The sequence shown here is derived from an EMBL/GenBank/DDBJ whole genome shotgun (WGS) entry which is preliminary data.</text>
</comment>
<reference evidence="1 2" key="1">
    <citation type="submission" date="2019-11" db="EMBL/GenBank/DDBJ databases">
        <title>Metabolism of dissolved organic matter in forest soils.</title>
        <authorList>
            <person name="Cyle K.T."/>
            <person name="Wilhelm R.C."/>
            <person name="Martinez C.E."/>
        </authorList>
    </citation>
    <scope>NUCLEOTIDE SEQUENCE [LARGE SCALE GENOMIC DNA]</scope>
    <source>
        <strain evidence="1 2">5N</strain>
    </source>
</reference>
<dbReference type="AlphaFoldDB" id="A0A972NSS3"/>
<organism evidence="1 2">
    <name type="scientific">Paraburkholderia elongata</name>
    <dbReference type="NCBI Taxonomy" id="2675747"/>
    <lineage>
        <taxon>Bacteria</taxon>
        <taxon>Pseudomonadati</taxon>
        <taxon>Pseudomonadota</taxon>
        <taxon>Betaproteobacteria</taxon>
        <taxon>Burkholderiales</taxon>
        <taxon>Burkholderiaceae</taxon>
        <taxon>Paraburkholderia</taxon>
    </lineage>
</organism>
<gene>
    <name evidence="1" type="ORF">GNZ13_27995</name>
</gene>
<evidence type="ECO:0000313" key="1">
    <source>
        <dbReference type="EMBL" id="NPT58297.1"/>
    </source>
</evidence>
<accession>A0A972NSS3</accession>
<name>A0A972NSS3_9BURK</name>
<protein>
    <submittedName>
        <fullName evidence="1">Uncharacterized protein</fullName>
    </submittedName>
</protein>
<evidence type="ECO:0000313" key="2">
    <source>
        <dbReference type="Proteomes" id="UP000655523"/>
    </source>
</evidence>
<dbReference type="RefSeq" id="WP_172170647.1">
    <property type="nucleotide sequence ID" value="NZ_WOEZ01000157.1"/>
</dbReference>